<feature type="transmembrane region" description="Helical" evidence="16">
    <location>
        <begin position="271"/>
        <end position="300"/>
    </location>
</feature>
<keyword evidence="5" id="KW-0133">Cell shape</keyword>
<evidence type="ECO:0000256" key="5">
    <source>
        <dbReference type="ARBA" id="ARBA00022960"/>
    </source>
</evidence>
<dbReference type="GO" id="GO:0005886">
    <property type="term" value="C:plasma membrane"/>
    <property type="evidence" value="ECO:0007669"/>
    <property type="project" value="TreeGrafter"/>
</dbReference>
<evidence type="ECO:0000256" key="16">
    <source>
        <dbReference type="SAM" id="Phobius"/>
    </source>
</evidence>
<feature type="transmembrane region" description="Helical" evidence="16">
    <location>
        <begin position="14"/>
        <end position="34"/>
    </location>
</feature>
<keyword evidence="3" id="KW-0808">Transferase</keyword>
<dbReference type="PANTHER" id="PTHR30474:SF2">
    <property type="entry name" value="PEPTIDOGLYCAN GLYCOSYLTRANSFERASE FTSW-RELATED"/>
    <property type="match status" value="1"/>
</dbReference>
<dbReference type="STRING" id="1798644.A2122_00220"/>
<accession>A0A1G2C6L0</accession>
<feature type="transmembrane region" description="Helical" evidence="16">
    <location>
        <begin position="54"/>
        <end position="73"/>
    </location>
</feature>
<dbReference type="GO" id="GO:0009252">
    <property type="term" value="P:peptidoglycan biosynthetic process"/>
    <property type="evidence" value="ECO:0007669"/>
    <property type="project" value="UniProtKB-KW"/>
</dbReference>
<evidence type="ECO:0000256" key="3">
    <source>
        <dbReference type="ARBA" id="ARBA00022679"/>
    </source>
</evidence>
<dbReference type="Proteomes" id="UP000176648">
    <property type="component" value="Unassembled WGS sequence"/>
</dbReference>
<comment type="subcellular location">
    <subcellularLocation>
        <location evidence="1">Membrane</location>
        <topology evidence="1">Multi-pass membrane protein</topology>
    </subcellularLocation>
</comment>
<keyword evidence="4 16" id="KW-0812">Transmembrane</keyword>
<keyword evidence="6" id="KW-0573">Peptidoglycan synthesis</keyword>
<feature type="transmembrane region" description="Helical" evidence="16">
    <location>
        <begin position="145"/>
        <end position="164"/>
    </location>
</feature>
<comment type="caution">
    <text evidence="17">The sequence shown here is derived from an EMBL/GenBank/DDBJ whole genome shotgun (WGS) entry which is preliminary data.</text>
</comment>
<evidence type="ECO:0000256" key="9">
    <source>
        <dbReference type="ARBA" id="ARBA00032370"/>
    </source>
</evidence>
<keyword evidence="2" id="KW-0328">Glycosyltransferase</keyword>
<feature type="transmembrane region" description="Helical" evidence="16">
    <location>
        <begin position="312"/>
        <end position="333"/>
    </location>
</feature>
<dbReference type="GO" id="GO:0008955">
    <property type="term" value="F:peptidoglycan glycosyltransferase activity"/>
    <property type="evidence" value="ECO:0007669"/>
    <property type="project" value="UniProtKB-EC"/>
</dbReference>
<dbReference type="Pfam" id="PF01098">
    <property type="entry name" value="FTSW_RODA_SPOVE"/>
    <property type="match status" value="1"/>
</dbReference>
<evidence type="ECO:0000256" key="14">
    <source>
        <dbReference type="ARBA" id="ARBA00044770"/>
    </source>
</evidence>
<dbReference type="InterPro" id="IPR001182">
    <property type="entry name" value="FtsW/RodA"/>
</dbReference>
<keyword evidence="8 16" id="KW-0472">Membrane</keyword>
<name>A0A1G2C6L0_9BACT</name>
<protein>
    <recommendedName>
        <fullName evidence="12">Probable peptidoglycan glycosyltransferase FtsW</fullName>
        <ecNumber evidence="14">2.4.99.28</ecNumber>
    </recommendedName>
    <alternativeName>
        <fullName evidence="13">Cell division protein FtsW</fullName>
    </alternativeName>
    <alternativeName>
        <fullName evidence="10">Cell wall polymerase</fullName>
    </alternativeName>
    <alternativeName>
        <fullName evidence="9">Peptidoglycan polymerase</fullName>
    </alternativeName>
</protein>
<evidence type="ECO:0000256" key="4">
    <source>
        <dbReference type="ARBA" id="ARBA00022692"/>
    </source>
</evidence>
<evidence type="ECO:0000256" key="6">
    <source>
        <dbReference type="ARBA" id="ARBA00022984"/>
    </source>
</evidence>
<dbReference type="GO" id="GO:0051301">
    <property type="term" value="P:cell division"/>
    <property type="evidence" value="ECO:0007669"/>
    <property type="project" value="InterPro"/>
</dbReference>
<comment type="catalytic activity">
    <reaction evidence="15">
        <text>[GlcNAc-(1-&gt;4)-Mur2Ac(oyl-L-Ala-gamma-D-Glu-L-Lys-D-Ala-D-Ala)](n)-di-trans,octa-cis-undecaprenyl diphosphate + beta-D-GlcNAc-(1-&gt;4)-Mur2Ac(oyl-L-Ala-gamma-D-Glu-L-Lys-D-Ala-D-Ala)-di-trans,octa-cis-undecaprenyl diphosphate = [GlcNAc-(1-&gt;4)-Mur2Ac(oyl-L-Ala-gamma-D-Glu-L-Lys-D-Ala-D-Ala)](n+1)-di-trans,octa-cis-undecaprenyl diphosphate + di-trans,octa-cis-undecaprenyl diphosphate + H(+)</text>
        <dbReference type="Rhea" id="RHEA:23708"/>
        <dbReference type="Rhea" id="RHEA-COMP:9602"/>
        <dbReference type="Rhea" id="RHEA-COMP:9603"/>
        <dbReference type="ChEBI" id="CHEBI:15378"/>
        <dbReference type="ChEBI" id="CHEBI:58405"/>
        <dbReference type="ChEBI" id="CHEBI:60033"/>
        <dbReference type="ChEBI" id="CHEBI:78435"/>
        <dbReference type="EC" id="2.4.99.28"/>
    </reaction>
</comment>
<evidence type="ECO:0000256" key="10">
    <source>
        <dbReference type="ARBA" id="ARBA00033270"/>
    </source>
</evidence>
<evidence type="ECO:0000256" key="8">
    <source>
        <dbReference type="ARBA" id="ARBA00023136"/>
    </source>
</evidence>
<evidence type="ECO:0000256" key="7">
    <source>
        <dbReference type="ARBA" id="ARBA00022989"/>
    </source>
</evidence>
<dbReference type="GO" id="GO:0032153">
    <property type="term" value="C:cell division site"/>
    <property type="evidence" value="ECO:0007669"/>
    <property type="project" value="TreeGrafter"/>
</dbReference>
<gene>
    <name evidence="17" type="ORF">A2122_00220</name>
</gene>
<feature type="transmembrane region" description="Helical" evidence="16">
    <location>
        <begin position="170"/>
        <end position="186"/>
    </location>
</feature>
<evidence type="ECO:0000256" key="2">
    <source>
        <dbReference type="ARBA" id="ARBA00022676"/>
    </source>
</evidence>
<evidence type="ECO:0000256" key="12">
    <source>
        <dbReference type="ARBA" id="ARBA00041185"/>
    </source>
</evidence>
<dbReference type="GO" id="GO:0015648">
    <property type="term" value="F:lipid-linked peptidoglycan transporter activity"/>
    <property type="evidence" value="ECO:0007669"/>
    <property type="project" value="TreeGrafter"/>
</dbReference>
<feature type="transmembrane region" description="Helical" evidence="16">
    <location>
        <begin position="193"/>
        <end position="213"/>
    </location>
</feature>
<feature type="transmembrane region" description="Helical" evidence="16">
    <location>
        <begin position="121"/>
        <end position="138"/>
    </location>
</feature>
<feature type="transmembrane region" description="Helical" evidence="16">
    <location>
        <begin position="345"/>
        <end position="366"/>
    </location>
</feature>
<feature type="transmembrane region" description="Helical" evidence="16">
    <location>
        <begin position="80"/>
        <end position="101"/>
    </location>
</feature>
<keyword evidence="7 16" id="KW-1133">Transmembrane helix</keyword>
<reference evidence="17 18" key="1">
    <citation type="journal article" date="2016" name="Nat. Commun.">
        <title>Thousands of microbial genomes shed light on interconnected biogeochemical processes in an aquifer system.</title>
        <authorList>
            <person name="Anantharaman K."/>
            <person name="Brown C.T."/>
            <person name="Hug L.A."/>
            <person name="Sharon I."/>
            <person name="Castelle C.J."/>
            <person name="Probst A.J."/>
            <person name="Thomas B.C."/>
            <person name="Singh A."/>
            <person name="Wilkins M.J."/>
            <person name="Karaoz U."/>
            <person name="Brodie E.L."/>
            <person name="Williams K.H."/>
            <person name="Hubbard S.S."/>
            <person name="Banfield J.F."/>
        </authorList>
    </citation>
    <scope>NUCLEOTIDE SEQUENCE [LARGE SCALE GENOMIC DNA]</scope>
</reference>
<sequence length="370" mass="39483">MAIKFRKAGHAPDYIFLALIFVISVFGLVMLTSASSELGKVNFDNTYYYVEHQIIYGFGIGIAGFIAASFLYYRAYQKLALLLLVLNIILLALVFTDFGHTAGGAGRWLNIGPITFQPSEILKLTYIMYLAAWLGNTSKGRGKNFFEGFVPLAIVSAVIAGLLVAQPSTSTVAILLAAGAAVYFVGGARWKYIAIGGLLGAVALAALIFLTPYRLSRIVSFFNPAENSESTTGFHIGEALNSIGSGGVFGLGYGKSPIKAARLPASVNDSIFAIIASEFGFVGAGLLAALFCFLTLRIFWIAKNLRDRFGQYLLIGFGCIMGIQAFVNMAAISSLIPLTGVPLPFISYGGTALAVFLTMAGIITNISKYT</sequence>
<evidence type="ECO:0000313" key="18">
    <source>
        <dbReference type="Proteomes" id="UP000176648"/>
    </source>
</evidence>
<dbReference type="EMBL" id="MHKU01000013">
    <property type="protein sequence ID" value="OGY97033.1"/>
    <property type="molecule type" value="Genomic_DNA"/>
</dbReference>
<evidence type="ECO:0000256" key="15">
    <source>
        <dbReference type="ARBA" id="ARBA00049902"/>
    </source>
</evidence>
<dbReference type="PANTHER" id="PTHR30474">
    <property type="entry name" value="CELL CYCLE PROTEIN"/>
    <property type="match status" value="1"/>
</dbReference>
<proteinExistence type="inferred from homology"/>
<dbReference type="EC" id="2.4.99.28" evidence="14"/>
<evidence type="ECO:0000256" key="1">
    <source>
        <dbReference type="ARBA" id="ARBA00004141"/>
    </source>
</evidence>
<dbReference type="GO" id="GO:0008360">
    <property type="term" value="P:regulation of cell shape"/>
    <property type="evidence" value="ECO:0007669"/>
    <property type="project" value="UniProtKB-KW"/>
</dbReference>
<evidence type="ECO:0000256" key="11">
    <source>
        <dbReference type="ARBA" id="ARBA00038053"/>
    </source>
</evidence>
<organism evidence="17 18">
    <name type="scientific">Candidatus Liptonbacteria bacterium GWB1_49_6</name>
    <dbReference type="NCBI Taxonomy" id="1798644"/>
    <lineage>
        <taxon>Bacteria</taxon>
        <taxon>Candidatus Liptoniibacteriota</taxon>
    </lineage>
</organism>
<evidence type="ECO:0000313" key="17">
    <source>
        <dbReference type="EMBL" id="OGY97033.1"/>
    </source>
</evidence>
<comment type="similarity">
    <text evidence="11">Belongs to the SEDS family. FtsW subfamily.</text>
</comment>
<dbReference type="AlphaFoldDB" id="A0A1G2C6L0"/>
<evidence type="ECO:0000256" key="13">
    <source>
        <dbReference type="ARBA" id="ARBA00041418"/>
    </source>
</evidence>